<comment type="caution">
    <text evidence="2">The sequence shown here is derived from an EMBL/GenBank/DDBJ whole genome shotgun (WGS) entry which is preliminary data.</text>
</comment>
<protein>
    <recommendedName>
        <fullName evidence="1">Glycosyl transferase family 1 domain-containing protein</fullName>
    </recommendedName>
</protein>
<reference evidence="2 3" key="1">
    <citation type="journal article" date="2015" name="Nature">
        <title>rRNA introns, odd ribosomes, and small enigmatic genomes across a large radiation of phyla.</title>
        <authorList>
            <person name="Brown C.T."/>
            <person name="Hug L.A."/>
            <person name="Thomas B.C."/>
            <person name="Sharon I."/>
            <person name="Castelle C.J."/>
            <person name="Singh A."/>
            <person name="Wilkins M.J."/>
            <person name="Williams K.H."/>
            <person name="Banfield J.F."/>
        </authorList>
    </citation>
    <scope>NUCLEOTIDE SEQUENCE [LARGE SCALE GENOMIC DNA]</scope>
</reference>
<sequence length="309" mass="36002">MKISVDGGALNPKNNQRFGTAVFSENLVKALQLYDNKNQYYIYTFENLKPKLFWLKGRVSLEEFKQKKDVFLALNQALPLYASGKIISFCHGLSYHYYPEYYSKKDNIRLNKQLSEMVKRSDKIIVSSEKIKSELISIDRSIANKIIVLSFGIPFDMSSYAKASADKKKYFLFVGMDHPIKNINFIKKAFNEFKKDRKYYDYKLYVLTKNVTRQKLGKLYQYATALLTASRYESFNFPVLEALSQGCPVIGSKPAVIPELKPYVNVVNTIEEFVERMKNISKKPDVQSINQLYTKFNWKNYVKNLVKLY</sequence>
<dbReference type="Pfam" id="PF00534">
    <property type="entry name" value="Glycos_transf_1"/>
    <property type="match status" value="1"/>
</dbReference>
<dbReference type="EMBL" id="LBPD01000004">
    <property type="protein sequence ID" value="KKP52802.1"/>
    <property type="molecule type" value="Genomic_DNA"/>
</dbReference>
<dbReference type="PANTHER" id="PTHR46401:SF8">
    <property type="entry name" value="BLL6006 PROTEIN"/>
    <property type="match status" value="1"/>
</dbReference>
<evidence type="ECO:0000313" key="2">
    <source>
        <dbReference type="EMBL" id="KKP52802.1"/>
    </source>
</evidence>
<dbReference type="AlphaFoldDB" id="A0A0G0DC52"/>
<proteinExistence type="predicted"/>
<dbReference type="GO" id="GO:0016757">
    <property type="term" value="F:glycosyltransferase activity"/>
    <property type="evidence" value="ECO:0007669"/>
    <property type="project" value="InterPro"/>
</dbReference>
<accession>A0A0G0DC52</accession>
<feature type="domain" description="Glycosyl transferase family 1" evidence="1">
    <location>
        <begin position="208"/>
        <end position="280"/>
    </location>
</feature>
<dbReference type="Proteomes" id="UP000034045">
    <property type="component" value="Unassembled WGS sequence"/>
</dbReference>
<evidence type="ECO:0000313" key="3">
    <source>
        <dbReference type="Proteomes" id="UP000034045"/>
    </source>
</evidence>
<dbReference type="Gene3D" id="3.40.50.2000">
    <property type="entry name" value="Glycogen Phosphorylase B"/>
    <property type="match status" value="1"/>
</dbReference>
<gene>
    <name evidence="2" type="ORF">UR42_C0004G0005</name>
</gene>
<name>A0A0G0DC52_9BACT</name>
<organism evidence="2 3">
    <name type="scientific">Candidatus Roizmanbacteria bacterium GW2011_GWA2_33_33</name>
    <dbReference type="NCBI Taxonomy" id="1618476"/>
    <lineage>
        <taxon>Bacteria</taxon>
        <taxon>Candidatus Roizmaniibacteriota</taxon>
    </lineage>
</organism>
<dbReference type="PANTHER" id="PTHR46401">
    <property type="entry name" value="GLYCOSYLTRANSFERASE WBBK-RELATED"/>
    <property type="match status" value="1"/>
</dbReference>
<dbReference type="InterPro" id="IPR001296">
    <property type="entry name" value="Glyco_trans_1"/>
</dbReference>
<evidence type="ECO:0000259" key="1">
    <source>
        <dbReference type="Pfam" id="PF00534"/>
    </source>
</evidence>
<dbReference type="SUPFAM" id="SSF53756">
    <property type="entry name" value="UDP-Glycosyltransferase/glycogen phosphorylase"/>
    <property type="match status" value="1"/>
</dbReference>